<gene>
    <name evidence="6" type="ORF">LDC_3072</name>
</gene>
<proteinExistence type="predicted"/>
<evidence type="ECO:0000256" key="3">
    <source>
        <dbReference type="ARBA" id="ARBA00022679"/>
    </source>
</evidence>
<evidence type="ECO:0000256" key="2">
    <source>
        <dbReference type="ARBA" id="ARBA00022676"/>
    </source>
</evidence>
<keyword evidence="2" id="KW-0328">Glycosyltransferase</keyword>
<reference evidence="6" key="2">
    <citation type="journal article" date="2011" name="Microb. Ecol.">
        <title>Taxonomic and Functional Metagenomic Profiling of the Microbial Community in the Anoxic Sediment of a Sub-saline Shallow Lake (Laguna de Carrizo, Central Spain).</title>
        <authorList>
            <person name="Ferrer M."/>
            <person name="Guazzaroni M.E."/>
            <person name="Richter M."/>
            <person name="Garcia-Salamanca A."/>
            <person name="Yarza P."/>
            <person name="Suarez-Suarez A."/>
            <person name="Solano J."/>
            <person name="Alcaide M."/>
            <person name="van Dillewijn P."/>
            <person name="Molina-Henares M.A."/>
            <person name="Lopez-Cortes N."/>
            <person name="Al-Ramahi Y."/>
            <person name="Guerrero C."/>
            <person name="Acosta A."/>
            <person name="de Eugenio L.I."/>
            <person name="Martinez V."/>
            <person name="Marques S."/>
            <person name="Rojo F."/>
            <person name="Santero E."/>
            <person name="Genilloud O."/>
            <person name="Perez-Perez J."/>
            <person name="Rossello-Mora R."/>
            <person name="Ramos J.L."/>
        </authorList>
    </citation>
    <scope>NUCLEOTIDE SEQUENCE</scope>
</reference>
<dbReference type="InterPro" id="IPR011009">
    <property type="entry name" value="Kinase-like_dom_sf"/>
</dbReference>
<evidence type="ECO:0000256" key="1">
    <source>
        <dbReference type="ARBA" id="ARBA00004141"/>
    </source>
</evidence>
<feature type="transmembrane region" description="Helical" evidence="5">
    <location>
        <begin position="433"/>
        <end position="453"/>
    </location>
</feature>
<protein>
    <submittedName>
        <fullName evidence="6">Glycosyltransferase 36</fullName>
    </submittedName>
</protein>
<dbReference type="GO" id="GO:0016758">
    <property type="term" value="F:hexosyltransferase activity"/>
    <property type="evidence" value="ECO:0007669"/>
    <property type="project" value="TreeGrafter"/>
</dbReference>
<dbReference type="SUPFAM" id="SSF56112">
    <property type="entry name" value="Protein kinase-like (PK-like)"/>
    <property type="match status" value="1"/>
</dbReference>
<dbReference type="EMBL" id="ADZX01000949">
    <property type="protein sequence ID" value="EFK94926.1"/>
    <property type="molecule type" value="Genomic_DNA"/>
</dbReference>
<dbReference type="GO" id="GO:0005886">
    <property type="term" value="C:plasma membrane"/>
    <property type="evidence" value="ECO:0007669"/>
    <property type="project" value="TreeGrafter"/>
</dbReference>
<evidence type="ECO:0000313" key="6">
    <source>
        <dbReference type="EMBL" id="EFK94926.1"/>
    </source>
</evidence>
<sequence length="937" mass="102277">MGPAWKAGNANLFSHWCRIRTRLTRVYLGGNGASGRLCSDELPLRAELFSTDQMAKHGVRLASAHRLTPGRVPDQLLSRLAANEAVLVATFTRLTAAVTAKHRITPAGEWLLDNFYLIEEQIRTARRHLPKGYSRELPGLGEGASAGLPRVYDIALETIAHGDGRVDPDSLSRFVAAYQTVTPLRLGELWAIPIMLRLALIENLRRVAVRIAAGRLDRDLAVAWSNKLIETAHQDTKNLILVIADMARSNPPMTPPFVSELARRLQGQGPALALPLTWIEQQLAESGLSIEQLVRSANQAQAADQVSISNSIGSLRFLGTMDWREFVEAMSLVEQTLRTDPGAAYAGMDFASRDRYRHVIEAVAKASGSDEAVVAARAIALARAGATRKGAGDRIAHVGHYLIDRGLSELEIATQARLRPVAWIRRAAGRSPLLPYLGAITLLTLLLAGGLLAQARAEGLGGWALLPLGMLVLLASSQLAVALVNWLATLLTSPHPLPRMDLSAGIPADSRALVVVPTMLTSARSVEHLVEALEVRFLANRDANLHFALLTDLRDAAAETLDEDAALLQLARERIEALNARYASGGNDVFFLLHRPRRWNPHDRIWMGYERKRGKLADLNVLLLEGIRNGNSDGFSLVVGATAVLAGVKYVITLDTDTQLPRDAAHQFVGTMAHPLNRPVYDASLGRVCAGYGILQPRVSVSLPGTSQSRYARLNGGEPGIDPYTRAVSDVYQDAFQEGSFIGKGIYDVAAFEQALKGLFPENRILSHDLLEGCYARAGLLSDVQLYEEYPARYGADVNRRYRWIRGDWQLAGWLLPRVPGPDGRRKNPLSALSRWKVFDNLRRSLVPAALTLLLLLGWTLSASPAFWTLAVLGILLIPSLLATLLDLWRKPDDMRPGQHLAAAAHAAGQRLAQTGFALVTLPHEAFYSLDAINSAA</sequence>
<evidence type="ECO:0000256" key="4">
    <source>
        <dbReference type="ARBA" id="ARBA00022989"/>
    </source>
</evidence>
<keyword evidence="5" id="KW-0812">Transmembrane</keyword>
<dbReference type="PANTHER" id="PTHR43867">
    <property type="entry name" value="CELLULOSE SYNTHASE CATALYTIC SUBUNIT A [UDP-FORMING]"/>
    <property type="match status" value="1"/>
</dbReference>
<reference evidence="6" key="1">
    <citation type="submission" date="2010-07" db="EMBL/GenBank/DDBJ databases">
        <authorList>
            <consortium name="CONSOLIDER consortium CSD2007-00005"/>
            <person name="Guazzaroni M.-E."/>
            <person name="Richter M."/>
            <person name="Garcia-Salamanca A."/>
            <person name="Yarza P."/>
            <person name="Ferrer M."/>
        </authorList>
    </citation>
    <scope>NUCLEOTIDE SEQUENCE</scope>
</reference>
<name>D9PND9_9ZZZZ</name>
<keyword evidence="3 6" id="KW-0808">Transferase</keyword>
<dbReference type="InterPro" id="IPR050321">
    <property type="entry name" value="Glycosyltr_2/OpgH_subfam"/>
</dbReference>
<comment type="subcellular location">
    <subcellularLocation>
        <location evidence="1">Membrane</location>
        <topology evidence="1">Multi-pass membrane protein</topology>
    </subcellularLocation>
</comment>
<keyword evidence="5" id="KW-0472">Membrane</keyword>
<feature type="transmembrane region" description="Helical" evidence="5">
    <location>
        <begin position="465"/>
        <end position="491"/>
    </location>
</feature>
<dbReference type="PANTHER" id="PTHR43867:SF2">
    <property type="entry name" value="CELLULOSE SYNTHASE CATALYTIC SUBUNIT A [UDP-FORMING]"/>
    <property type="match status" value="1"/>
</dbReference>
<dbReference type="AlphaFoldDB" id="D9PND9"/>
<organism evidence="6">
    <name type="scientific">sediment metagenome</name>
    <dbReference type="NCBI Taxonomy" id="749907"/>
    <lineage>
        <taxon>unclassified sequences</taxon>
        <taxon>metagenomes</taxon>
        <taxon>ecological metagenomes</taxon>
    </lineage>
</organism>
<comment type="caution">
    <text evidence="6">The sequence shown here is derived from an EMBL/GenBank/DDBJ whole genome shotgun (WGS) entry which is preliminary data.</text>
</comment>
<keyword evidence="4 5" id="KW-1133">Transmembrane helix</keyword>
<accession>D9PND9</accession>
<feature type="transmembrane region" description="Helical" evidence="5">
    <location>
        <begin position="867"/>
        <end position="889"/>
    </location>
</feature>
<evidence type="ECO:0000256" key="5">
    <source>
        <dbReference type="SAM" id="Phobius"/>
    </source>
</evidence>